<evidence type="ECO:0000313" key="10">
    <source>
        <dbReference type="Proteomes" id="UP001215956"/>
    </source>
</evidence>
<keyword evidence="3 6" id="KW-0694">RNA-binding</keyword>
<dbReference type="NCBIfam" id="TIGR01008">
    <property type="entry name" value="uS3_euk_arch"/>
    <property type="match status" value="1"/>
</dbReference>
<evidence type="ECO:0000256" key="6">
    <source>
        <dbReference type="HAMAP-Rule" id="MF_01309"/>
    </source>
</evidence>
<dbReference type="Pfam" id="PF07650">
    <property type="entry name" value="KH_2"/>
    <property type="match status" value="1"/>
</dbReference>
<protein>
    <recommendedName>
        <fullName evidence="6">Small ribosomal subunit protein uS3</fullName>
    </recommendedName>
</protein>
<dbReference type="PROSITE" id="PS50823">
    <property type="entry name" value="KH_TYPE_2"/>
    <property type="match status" value="1"/>
</dbReference>
<dbReference type="Gene3D" id="3.30.300.20">
    <property type="match status" value="1"/>
</dbReference>
<keyword evidence="2 6" id="KW-0699">rRNA-binding</keyword>
<dbReference type="InterPro" id="IPR036419">
    <property type="entry name" value="Ribosomal_S3_C_sf"/>
</dbReference>
<proteinExistence type="inferred from homology"/>
<dbReference type="Pfam" id="PF00189">
    <property type="entry name" value="Ribosomal_S3_C"/>
    <property type="match status" value="1"/>
</dbReference>
<reference evidence="9 10" key="1">
    <citation type="submission" date="2023-03" db="EMBL/GenBank/DDBJ databases">
        <title>Whole genome sequencing of Methanotrichaceae archaeon M04Ac.</title>
        <authorList>
            <person name="Khomyakova M.A."/>
            <person name="Merkel A.Y."/>
            <person name="Slobodkin A.I."/>
        </authorList>
    </citation>
    <scope>NUCLEOTIDE SEQUENCE [LARGE SCALE GENOMIC DNA]</scope>
    <source>
        <strain evidence="9 10">M04Ac</strain>
    </source>
</reference>
<keyword evidence="10" id="KW-1185">Reference proteome</keyword>
<dbReference type="SMART" id="SM00322">
    <property type="entry name" value="KH"/>
    <property type="match status" value="1"/>
</dbReference>
<evidence type="ECO:0000256" key="1">
    <source>
        <dbReference type="ARBA" id="ARBA00010761"/>
    </source>
</evidence>
<evidence type="ECO:0000313" key="9">
    <source>
        <dbReference type="EMBL" id="MDF0592125.1"/>
    </source>
</evidence>
<feature type="compositionally biased region" description="Acidic residues" evidence="7">
    <location>
        <begin position="246"/>
        <end position="347"/>
    </location>
</feature>
<dbReference type="InterPro" id="IPR009019">
    <property type="entry name" value="KH_sf_prok-type"/>
</dbReference>
<keyword evidence="4 6" id="KW-0689">Ribosomal protein</keyword>
<evidence type="ECO:0000259" key="8">
    <source>
        <dbReference type="PROSITE" id="PS50823"/>
    </source>
</evidence>
<evidence type="ECO:0000256" key="5">
    <source>
        <dbReference type="ARBA" id="ARBA00023274"/>
    </source>
</evidence>
<dbReference type="PANTHER" id="PTHR11760">
    <property type="entry name" value="30S/40S RIBOSOMAL PROTEIN S3"/>
    <property type="match status" value="1"/>
</dbReference>
<sequence length="354" mass="38712">MGVEKKFVEDGFTKALVHEYLSKELSRAGYGGMMMNRTPMGIQITVYAEKPGMVIGKGGKLIRKLTRDLDRNFRLDNPQIDVQDVGKAELNAQVVANRLASSLERGWYFRKAGQTTLRRVMDSGALGCEIVLSGKVTGPRSRVEKFLSGYVKHSGKPSQEIVDHGYAVAVKKLGTIGCQVRIVPPDAIPPDRFQIVPPAKEAAEEVLPVEEKKDELEELLESGTEGAVEEIVVEDLEVEIIEEEIPSEEVAEEQAAEEPIAPDEEALSETVVEEQAVEEPIAPDEEAPAETVVEEQAVEEPIAPDEEAPAETVVEEQAVEEPIAPDEEAPVETVTEEPTVEEVVPPEDEPKSEG</sequence>
<accession>A0ABT5XBN4</accession>
<organism evidence="9 10">
    <name type="scientific">Candidatus Methanocrinis alkalitolerans</name>
    <dbReference type="NCBI Taxonomy" id="3033395"/>
    <lineage>
        <taxon>Archaea</taxon>
        <taxon>Methanobacteriati</taxon>
        <taxon>Methanobacteriota</taxon>
        <taxon>Stenosarchaea group</taxon>
        <taxon>Methanomicrobia</taxon>
        <taxon>Methanotrichales</taxon>
        <taxon>Methanotrichaceae</taxon>
        <taxon>Methanocrinis</taxon>
    </lineage>
</organism>
<keyword evidence="5 6" id="KW-0687">Ribonucleoprotein</keyword>
<gene>
    <name evidence="6" type="primary">rps3</name>
    <name evidence="9" type="ORF">P0O24_00795</name>
</gene>
<evidence type="ECO:0000256" key="2">
    <source>
        <dbReference type="ARBA" id="ARBA00022730"/>
    </source>
</evidence>
<evidence type="ECO:0000256" key="3">
    <source>
        <dbReference type="ARBA" id="ARBA00022884"/>
    </source>
</evidence>
<comment type="subunit">
    <text evidence="6">Part of the 30S ribosomal subunit.</text>
</comment>
<feature type="domain" description="KH type-2" evidence="8">
    <location>
        <begin position="17"/>
        <end position="86"/>
    </location>
</feature>
<dbReference type="InterPro" id="IPR027488">
    <property type="entry name" value="Ribosomal_uS3_arc"/>
</dbReference>
<dbReference type="InterPro" id="IPR001351">
    <property type="entry name" value="Ribosomal_uS3_C"/>
</dbReference>
<dbReference type="SUPFAM" id="SSF54821">
    <property type="entry name" value="Ribosomal protein S3 C-terminal domain"/>
    <property type="match status" value="1"/>
</dbReference>
<dbReference type="NCBIfam" id="NF003219">
    <property type="entry name" value="PRK04191.1"/>
    <property type="match status" value="1"/>
</dbReference>
<dbReference type="InterPro" id="IPR005703">
    <property type="entry name" value="Ribosomal_uS3_euk/arc"/>
</dbReference>
<feature type="region of interest" description="Disordered" evidence="7">
    <location>
        <begin position="246"/>
        <end position="354"/>
    </location>
</feature>
<dbReference type="Gene3D" id="3.30.1140.32">
    <property type="entry name" value="Ribosomal protein S3, C-terminal domain"/>
    <property type="match status" value="1"/>
</dbReference>
<evidence type="ECO:0000256" key="7">
    <source>
        <dbReference type="SAM" id="MobiDB-lite"/>
    </source>
</evidence>
<comment type="caution">
    <text evidence="9">The sequence shown here is derived from an EMBL/GenBank/DDBJ whole genome shotgun (WGS) entry which is preliminary data.</text>
</comment>
<evidence type="ECO:0000256" key="4">
    <source>
        <dbReference type="ARBA" id="ARBA00022980"/>
    </source>
</evidence>
<dbReference type="RefSeq" id="WP_316967836.1">
    <property type="nucleotide sequence ID" value="NZ_JARFPL010000002.1"/>
</dbReference>
<dbReference type="PROSITE" id="PS50084">
    <property type="entry name" value="KH_TYPE_1"/>
    <property type="match status" value="1"/>
</dbReference>
<dbReference type="Proteomes" id="UP001215956">
    <property type="component" value="Unassembled WGS sequence"/>
</dbReference>
<name>A0ABT5XBN4_9EURY</name>
<dbReference type="CDD" id="cd02411">
    <property type="entry name" value="KH-II_30S_S3_arch"/>
    <property type="match status" value="1"/>
</dbReference>
<dbReference type="InterPro" id="IPR057258">
    <property type="entry name" value="Ribosomal_uS3"/>
</dbReference>
<dbReference type="InterPro" id="IPR004044">
    <property type="entry name" value="KH_dom_type_2"/>
</dbReference>
<dbReference type="GO" id="GO:0005840">
    <property type="term" value="C:ribosome"/>
    <property type="evidence" value="ECO:0007669"/>
    <property type="project" value="UniProtKB-KW"/>
</dbReference>
<dbReference type="EMBL" id="JARFPL010000002">
    <property type="protein sequence ID" value="MDF0592125.1"/>
    <property type="molecule type" value="Genomic_DNA"/>
</dbReference>
<dbReference type="SUPFAM" id="SSF54814">
    <property type="entry name" value="Prokaryotic type KH domain (KH-domain type II)"/>
    <property type="match status" value="1"/>
</dbReference>
<comment type="similarity">
    <text evidence="1 6">Belongs to the universal ribosomal protein uS3 family.</text>
</comment>
<dbReference type="InterPro" id="IPR004087">
    <property type="entry name" value="KH_dom"/>
</dbReference>
<dbReference type="PANTHER" id="PTHR11760:SF32">
    <property type="entry name" value="SMALL RIBOSOMAL SUBUNIT PROTEIN US3"/>
    <property type="match status" value="1"/>
</dbReference>
<comment type="function">
    <text evidence="6">Binds the lower part of the 30S subunit head.</text>
</comment>
<dbReference type="InterPro" id="IPR015946">
    <property type="entry name" value="KH_dom-like_a/b"/>
</dbReference>
<dbReference type="HAMAP" id="MF_01309_A">
    <property type="entry name" value="Ribosomal_uS3_A"/>
    <property type="match status" value="1"/>
</dbReference>